<reference evidence="2 3" key="1">
    <citation type="journal article" date="2011" name="J. Bacteriol.">
        <title>Genome sequence of Methyloversatilis universalis FAM5T, a methylotrophic representative of the order Rhodocyclales.</title>
        <authorList>
            <person name="Kittichotirat W."/>
            <person name="Good N.M."/>
            <person name="Hall R."/>
            <person name="Bringel F."/>
            <person name="Lajus A."/>
            <person name="Medigue C."/>
            <person name="Smalley N.E."/>
            <person name="Beck D."/>
            <person name="Bumgarner R."/>
            <person name="Vuilleumier S."/>
            <person name="Kalyuzhnaya M.G."/>
        </authorList>
    </citation>
    <scope>NUCLEOTIDE SEQUENCE [LARGE SCALE GENOMIC DNA]</scope>
    <source>
        <strain evidence="3">ATCC BAA-1314 / JCM 13912 / FAM5</strain>
    </source>
</reference>
<organism evidence="2 3">
    <name type="scientific">Methyloversatilis universalis (strain ATCC BAA-1314 / DSM 25237 / JCM 13912 / CCUG 52030 / FAM5)</name>
    <dbReference type="NCBI Taxonomy" id="1000565"/>
    <lineage>
        <taxon>Bacteria</taxon>
        <taxon>Pseudomonadati</taxon>
        <taxon>Pseudomonadota</taxon>
        <taxon>Betaproteobacteria</taxon>
        <taxon>Nitrosomonadales</taxon>
        <taxon>Sterolibacteriaceae</taxon>
        <taxon>Methyloversatilis</taxon>
    </lineage>
</organism>
<sequence length="164" mass="17866">MPSSISLQRSLDMKTSRRVTGAPWGSSPGLHRQKTSSIRRNGPVAARSVASSHSASTAGSSPNPSCATTSARGNSVRTRSQALPVRTGASRTRCTRCWMCSSAKMPCTERKDHAPQNLSLLKKMVLNLIRTDTSDTAKASLRRKRKRATWDDDIRMAMLGIKPL</sequence>
<dbReference type="EMBL" id="AFHG01000041">
    <property type="protein sequence ID" value="EGK72254.1"/>
    <property type="molecule type" value="Genomic_DNA"/>
</dbReference>
<evidence type="ECO:0000313" key="3">
    <source>
        <dbReference type="Proteomes" id="UP000005019"/>
    </source>
</evidence>
<protein>
    <submittedName>
        <fullName evidence="2">Uncharacterized protein</fullName>
    </submittedName>
</protein>
<dbReference type="STRING" id="1000565.METUNv1_01370"/>
<keyword evidence="3" id="KW-1185">Reference proteome</keyword>
<gene>
    <name evidence="2" type="ORF">METUNv1_01370</name>
</gene>
<dbReference type="Proteomes" id="UP000005019">
    <property type="component" value="Unassembled WGS sequence"/>
</dbReference>
<dbReference type="AlphaFoldDB" id="F5RAZ3"/>
<proteinExistence type="predicted"/>
<dbReference type="eggNOG" id="COG5433">
    <property type="taxonomic scope" value="Bacteria"/>
</dbReference>
<feature type="compositionally biased region" description="Polar residues" evidence="1">
    <location>
        <begin position="62"/>
        <end position="81"/>
    </location>
</feature>
<feature type="compositionally biased region" description="Low complexity" evidence="1">
    <location>
        <begin position="45"/>
        <end position="61"/>
    </location>
</feature>
<accession>F5RAZ3</accession>
<name>F5RAZ3_METUF</name>
<comment type="caution">
    <text evidence="2">The sequence shown here is derived from an EMBL/GenBank/DDBJ whole genome shotgun (WGS) entry which is preliminary data.</text>
</comment>
<evidence type="ECO:0000256" key="1">
    <source>
        <dbReference type="SAM" id="MobiDB-lite"/>
    </source>
</evidence>
<feature type="region of interest" description="Disordered" evidence="1">
    <location>
        <begin position="1"/>
        <end position="89"/>
    </location>
</feature>
<evidence type="ECO:0000313" key="2">
    <source>
        <dbReference type="EMBL" id="EGK72254.1"/>
    </source>
</evidence>